<feature type="transmembrane region" description="Helical" evidence="6">
    <location>
        <begin position="428"/>
        <end position="455"/>
    </location>
</feature>
<feature type="transmembrane region" description="Helical" evidence="6">
    <location>
        <begin position="79"/>
        <end position="96"/>
    </location>
</feature>
<evidence type="ECO:0000256" key="3">
    <source>
        <dbReference type="ARBA" id="ARBA00022989"/>
    </source>
</evidence>
<dbReference type="InterPro" id="IPR011701">
    <property type="entry name" value="MFS"/>
</dbReference>
<feature type="transmembrane region" description="Helical" evidence="6">
    <location>
        <begin position="192"/>
        <end position="212"/>
    </location>
</feature>
<evidence type="ECO:0000313" key="9">
    <source>
        <dbReference type="Proteomes" id="UP001140511"/>
    </source>
</evidence>
<accession>A0A9W9BFI2</accession>
<dbReference type="SUPFAM" id="SSF103473">
    <property type="entry name" value="MFS general substrate transporter"/>
    <property type="match status" value="1"/>
</dbReference>
<reference evidence="8" key="1">
    <citation type="submission" date="2022-09" db="EMBL/GenBank/DDBJ databases">
        <title>Chromosome-level assembly of Trichoderma breve T069, a fungus used in development of biopesticide product.</title>
        <authorList>
            <person name="Lin R."/>
            <person name="Liu T."/>
        </authorList>
    </citation>
    <scope>NUCLEOTIDE SEQUENCE</scope>
    <source>
        <strain evidence="8">T069</strain>
    </source>
</reference>
<keyword evidence="9" id="KW-1185">Reference proteome</keyword>
<name>A0A9W9BFI2_9HYPO</name>
<feature type="region of interest" description="Disordered" evidence="5">
    <location>
        <begin position="238"/>
        <end position="284"/>
    </location>
</feature>
<dbReference type="GeneID" id="80864256"/>
<evidence type="ECO:0000259" key="7">
    <source>
        <dbReference type="PROSITE" id="PS50850"/>
    </source>
</evidence>
<dbReference type="GO" id="GO:0022857">
    <property type="term" value="F:transmembrane transporter activity"/>
    <property type="evidence" value="ECO:0007669"/>
    <property type="project" value="InterPro"/>
</dbReference>
<comment type="subcellular location">
    <subcellularLocation>
        <location evidence="1">Membrane</location>
        <topology evidence="1">Multi-pass membrane protein</topology>
    </subcellularLocation>
</comment>
<feature type="transmembrane region" description="Helical" evidence="6">
    <location>
        <begin position="495"/>
        <end position="518"/>
    </location>
</feature>
<feature type="transmembrane region" description="Helical" evidence="6">
    <location>
        <begin position="360"/>
        <end position="382"/>
    </location>
</feature>
<dbReference type="InterPro" id="IPR036259">
    <property type="entry name" value="MFS_trans_sf"/>
</dbReference>
<feature type="compositionally biased region" description="Polar residues" evidence="5">
    <location>
        <begin position="238"/>
        <end position="250"/>
    </location>
</feature>
<feature type="transmembrane region" description="Helical" evidence="6">
    <location>
        <begin position="168"/>
        <end position="186"/>
    </location>
</feature>
<dbReference type="RefSeq" id="XP_056030460.1">
    <property type="nucleotide sequence ID" value="XM_056169568.1"/>
</dbReference>
<feature type="compositionally biased region" description="Basic and acidic residues" evidence="5">
    <location>
        <begin position="251"/>
        <end position="267"/>
    </location>
</feature>
<dbReference type="Gene3D" id="1.20.1250.20">
    <property type="entry name" value="MFS general substrate transporter like domains"/>
    <property type="match status" value="1"/>
</dbReference>
<gene>
    <name evidence="8" type="ORF">T069G_02358</name>
</gene>
<comment type="caution">
    <text evidence="8">The sequence shown here is derived from an EMBL/GenBank/DDBJ whole genome shotgun (WGS) entry which is preliminary data.</text>
</comment>
<dbReference type="Proteomes" id="UP001140511">
    <property type="component" value="Unassembled WGS sequence"/>
</dbReference>
<dbReference type="PROSITE" id="PS50850">
    <property type="entry name" value="MFS"/>
    <property type="match status" value="1"/>
</dbReference>
<proteinExistence type="predicted"/>
<feature type="transmembrane region" description="Helical" evidence="6">
    <location>
        <begin position="103"/>
        <end position="121"/>
    </location>
</feature>
<dbReference type="InterPro" id="IPR020846">
    <property type="entry name" value="MFS_dom"/>
</dbReference>
<evidence type="ECO:0000313" key="8">
    <source>
        <dbReference type="EMBL" id="KAJ4861404.1"/>
    </source>
</evidence>
<dbReference type="PANTHER" id="PTHR23502">
    <property type="entry name" value="MAJOR FACILITATOR SUPERFAMILY"/>
    <property type="match status" value="1"/>
</dbReference>
<evidence type="ECO:0000256" key="6">
    <source>
        <dbReference type="SAM" id="Phobius"/>
    </source>
</evidence>
<feature type="domain" description="Major facilitator superfamily (MFS) profile" evidence="7">
    <location>
        <begin position="1"/>
        <end position="523"/>
    </location>
</feature>
<dbReference type="Pfam" id="PF07690">
    <property type="entry name" value="MFS_1"/>
    <property type="match status" value="1"/>
</dbReference>
<dbReference type="EMBL" id="JAOPEN010000002">
    <property type="protein sequence ID" value="KAJ4861404.1"/>
    <property type="molecule type" value="Genomic_DNA"/>
</dbReference>
<feature type="transmembrane region" description="Helical" evidence="6">
    <location>
        <begin position="403"/>
        <end position="422"/>
    </location>
</feature>
<evidence type="ECO:0000256" key="2">
    <source>
        <dbReference type="ARBA" id="ARBA00022692"/>
    </source>
</evidence>
<feature type="transmembrane region" description="Helical" evidence="6">
    <location>
        <begin position="467"/>
        <end position="489"/>
    </location>
</feature>
<organism evidence="8 9">
    <name type="scientific">Trichoderma breve</name>
    <dbReference type="NCBI Taxonomy" id="2034170"/>
    <lineage>
        <taxon>Eukaryota</taxon>
        <taxon>Fungi</taxon>
        <taxon>Dikarya</taxon>
        <taxon>Ascomycota</taxon>
        <taxon>Pezizomycotina</taxon>
        <taxon>Sordariomycetes</taxon>
        <taxon>Hypocreomycetidae</taxon>
        <taxon>Hypocreales</taxon>
        <taxon>Hypocreaceae</taxon>
        <taxon>Trichoderma</taxon>
    </lineage>
</organism>
<feature type="transmembrane region" description="Helical" evidence="6">
    <location>
        <begin position="133"/>
        <end position="156"/>
    </location>
</feature>
<sequence>MASEIPIPGTVQLVDVQGIFNVKHGHQSRDIVLVPQPTNDPDDPLRWNPARKTQGLSPAYILIEQDTGISIADLSTGNGILFLFLGWGTMITQCLALSNGRRLTLLVSIVLTTAVTLWTAYVKSRGEFFANRILLGIVASPQETLIEVIIGDLFFTHDRGFFMGAYSWTLWCGAFLTPVASGYVAQDLGWRWIQYILTFIGCGVTVVTFFFFEETMFYRDHSTGNVRDTIGIDPANIANTTEDLESNTPDTSDKKMNEKSTDREDKSTSQSISPSEPSAFDEQESTKTYLTKLKFWGFRDPRQPSTFKLFFLPIRLLFMFPGMSFGGLLVGGILAWYNVVGGSLALILGNAPYNFSANNIGLTYLSCVVGVTIGCFLSGWMADFLALRLARRNGGVMEPEQRLWTCVIALVMHPAGCLLYGVGASYHIHWFGVVFGLCLISITLPMGANLAFTYILDSYKEVAGEGLVSAILIRNMMGFAFGYAVVPMIDHLSLRYAFVLIAILGLAVWCTAIVMIFVGKNLRRSTAQSYWNLVERYGARAH</sequence>
<feature type="transmembrane region" description="Helical" evidence="6">
    <location>
        <begin position="316"/>
        <end position="340"/>
    </location>
</feature>
<keyword evidence="3 6" id="KW-1133">Transmembrane helix</keyword>
<evidence type="ECO:0000256" key="4">
    <source>
        <dbReference type="ARBA" id="ARBA00023136"/>
    </source>
</evidence>
<feature type="compositionally biased region" description="Low complexity" evidence="5">
    <location>
        <begin position="268"/>
        <end position="278"/>
    </location>
</feature>
<keyword evidence="2 6" id="KW-0812">Transmembrane</keyword>
<keyword evidence="4 6" id="KW-0472">Membrane</keyword>
<evidence type="ECO:0000256" key="1">
    <source>
        <dbReference type="ARBA" id="ARBA00004141"/>
    </source>
</evidence>
<dbReference type="GO" id="GO:0005886">
    <property type="term" value="C:plasma membrane"/>
    <property type="evidence" value="ECO:0007669"/>
    <property type="project" value="TreeGrafter"/>
</dbReference>
<dbReference type="PANTHER" id="PTHR23502:SF30">
    <property type="entry name" value="TRANSPORTER, PUTATIVE (AFU_ORTHOLOGUE AFUA_8G04702)-RELATED"/>
    <property type="match status" value="1"/>
</dbReference>
<evidence type="ECO:0000256" key="5">
    <source>
        <dbReference type="SAM" id="MobiDB-lite"/>
    </source>
</evidence>
<dbReference type="AlphaFoldDB" id="A0A9W9BFI2"/>
<protein>
    <submittedName>
        <fullName evidence="8">Major facilitator superfamily domain-containing protein</fullName>
    </submittedName>
</protein>